<dbReference type="EC" id="2.7.7.15" evidence="9"/>
<dbReference type="EMBL" id="CASHTH010000737">
    <property type="protein sequence ID" value="CAI8006946.1"/>
    <property type="molecule type" value="Genomic_DNA"/>
</dbReference>
<feature type="compositionally biased region" description="Basic and acidic residues" evidence="10">
    <location>
        <begin position="9"/>
        <end position="29"/>
    </location>
</feature>
<keyword evidence="13" id="KW-1185">Reference proteome</keyword>
<dbReference type="NCBIfam" id="TIGR00125">
    <property type="entry name" value="cyt_tran_rel"/>
    <property type="match status" value="1"/>
</dbReference>
<dbReference type="AlphaFoldDB" id="A0AA35RAA3"/>
<keyword evidence="7" id="KW-1208">Phospholipid metabolism</keyword>
<feature type="region of interest" description="Disordered" evidence="10">
    <location>
        <begin position="1"/>
        <end position="81"/>
    </location>
</feature>
<evidence type="ECO:0000313" key="12">
    <source>
        <dbReference type="EMBL" id="CAI8006946.1"/>
    </source>
</evidence>
<comment type="caution">
    <text evidence="12">The sequence shown here is derived from an EMBL/GenBank/DDBJ whole genome shotgun (WGS) entry which is preliminary data.</text>
</comment>
<evidence type="ECO:0000256" key="10">
    <source>
        <dbReference type="SAM" id="MobiDB-lite"/>
    </source>
</evidence>
<proteinExistence type="inferred from homology"/>
<dbReference type="CDD" id="cd02174">
    <property type="entry name" value="CCT"/>
    <property type="match status" value="1"/>
</dbReference>
<dbReference type="Gene3D" id="3.40.50.620">
    <property type="entry name" value="HUPs"/>
    <property type="match status" value="2"/>
</dbReference>
<dbReference type="Proteomes" id="UP001174909">
    <property type="component" value="Unassembled WGS sequence"/>
</dbReference>
<keyword evidence="4 12" id="KW-0548">Nucleotidyltransferase</keyword>
<evidence type="ECO:0000259" key="11">
    <source>
        <dbReference type="Pfam" id="PF01467"/>
    </source>
</evidence>
<dbReference type="InterPro" id="IPR004821">
    <property type="entry name" value="Cyt_trans-like"/>
</dbReference>
<protein>
    <recommendedName>
        <fullName evidence="9">choline-phosphate cytidylyltransferase</fullName>
        <ecNumber evidence="9">2.7.7.15</ecNumber>
    </recommendedName>
</protein>
<dbReference type="GO" id="GO:0004105">
    <property type="term" value="F:choline-phosphate cytidylyltransferase activity"/>
    <property type="evidence" value="ECO:0007669"/>
    <property type="project" value="UniProtKB-EC"/>
</dbReference>
<keyword evidence="2" id="KW-0444">Lipid biosynthesis</keyword>
<dbReference type="PANTHER" id="PTHR10739:SF13">
    <property type="entry name" value="CHOLINE-PHOSPHATE CYTIDYLYLTRANSFERASE"/>
    <property type="match status" value="1"/>
</dbReference>
<reference evidence="12" key="1">
    <citation type="submission" date="2023-03" db="EMBL/GenBank/DDBJ databases">
        <authorList>
            <person name="Steffen K."/>
            <person name="Cardenas P."/>
        </authorList>
    </citation>
    <scope>NUCLEOTIDE SEQUENCE</scope>
</reference>
<dbReference type="SUPFAM" id="SSF52374">
    <property type="entry name" value="Nucleotidylyl transferase"/>
    <property type="match status" value="1"/>
</dbReference>
<evidence type="ECO:0000313" key="13">
    <source>
        <dbReference type="Proteomes" id="UP001174909"/>
    </source>
</evidence>
<organism evidence="12 13">
    <name type="scientific">Geodia barretti</name>
    <name type="common">Barrett's horny sponge</name>
    <dbReference type="NCBI Taxonomy" id="519541"/>
    <lineage>
        <taxon>Eukaryota</taxon>
        <taxon>Metazoa</taxon>
        <taxon>Porifera</taxon>
        <taxon>Demospongiae</taxon>
        <taxon>Heteroscleromorpha</taxon>
        <taxon>Tetractinellida</taxon>
        <taxon>Astrophorina</taxon>
        <taxon>Geodiidae</taxon>
        <taxon>Geodia</taxon>
    </lineage>
</organism>
<evidence type="ECO:0000256" key="7">
    <source>
        <dbReference type="ARBA" id="ARBA00023264"/>
    </source>
</evidence>
<evidence type="ECO:0000256" key="3">
    <source>
        <dbReference type="ARBA" id="ARBA00022679"/>
    </source>
</evidence>
<feature type="domain" description="Cytidyltransferase-like" evidence="11">
    <location>
        <begin position="100"/>
        <end position="133"/>
    </location>
</feature>
<evidence type="ECO:0000256" key="2">
    <source>
        <dbReference type="ARBA" id="ARBA00022516"/>
    </source>
</evidence>
<comment type="pathway">
    <text evidence="8">Phospholipid metabolism; phosphatidylcholine biosynthesis; phosphatidylcholine from phosphocholine: step 1/2.</text>
</comment>
<keyword evidence="5" id="KW-0443">Lipid metabolism</keyword>
<dbReference type="InterPro" id="IPR014729">
    <property type="entry name" value="Rossmann-like_a/b/a_fold"/>
</dbReference>
<evidence type="ECO:0000256" key="9">
    <source>
        <dbReference type="ARBA" id="ARBA00026101"/>
    </source>
</evidence>
<evidence type="ECO:0000256" key="8">
    <source>
        <dbReference type="ARBA" id="ARBA00025706"/>
    </source>
</evidence>
<evidence type="ECO:0000256" key="1">
    <source>
        <dbReference type="ARBA" id="ARBA00010101"/>
    </source>
</evidence>
<accession>A0AA35RAA3</accession>
<evidence type="ECO:0000256" key="5">
    <source>
        <dbReference type="ARBA" id="ARBA00023098"/>
    </source>
</evidence>
<evidence type="ECO:0000256" key="4">
    <source>
        <dbReference type="ARBA" id="ARBA00022695"/>
    </source>
</evidence>
<feature type="domain" description="Cytidyltransferase-like" evidence="11">
    <location>
        <begin position="156"/>
        <end position="252"/>
    </location>
</feature>
<gene>
    <name evidence="12" type="ORF">GBAR_LOCUS4983</name>
</gene>
<dbReference type="InterPro" id="IPR041723">
    <property type="entry name" value="CCT"/>
</dbReference>
<evidence type="ECO:0000256" key="6">
    <source>
        <dbReference type="ARBA" id="ARBA00023209"/>
    </source>
</evidence>
<dbReference type="InterPro" id="IPR045049">
    <property type="entry name" value="Pcy1-like"/>
</dbReference>
<keyword evidence="6" id="KW-0594">Phospholipid biosynthesis</keyword>
<dbReference type="PANTHER" id="PTHR10739">
    <property type="entry name" value="CYTIDYLYLTRANSFERASE"/>
    <property type="match status" value="1"/>
</dbReference>
<comment type="similarity">
    <text evidence="1">Belongs to the cytidylyltransferase family.</text>
</comment>
<sequence length="319" mass="35915">MTTRKRLREMRGESQEEKEGESEVSREEQLLPPVKIRKESHWTNGDAIGTGSFRRQEIALRNPAPCSSEATPPTTSSKGKRRCITYEEAKQGTREPVRVYADGVFDLFHNGHARVLMQAKNAFPNAYLIVGGMGHPLLPVTTHTLAIKGIDCCLDAVTNDVDTQRLKGKTVMAERERYDAVKHCRYVDEVVEGCPWEITPEFMEEHQIDFVAHDDLPYSANGCEDIYKPLKEKGMFVATQRTEGVSTSGIISRIVRHYDTFVRQNLSRGYTAKDMNLGFMKEKEVQIREGVSSLKGKSRDLISGFVGVFGRDGRIVSLN</sequence>
<dbReference type="Pfam" id="PF01467">
    <property type="entry name" value="CTP_transf_like"/>
    <property type="match status" value="2"/>
</dbReference>
<keyword evidence="3" id="KW-0808">Transferase</keyword>
<dbReference type="GO" id="GO:0031210">
    <property type="term" value="F:phosphatidylcholine binding"/>
    <property type="evidence" value="ECO:0007669"/>
    <property type="project" value="TreeGrafter"/>
</dbReference>
<name>A0AA35RAA3_GEOBA</name>
<feature type="compositionally biased region" description="Polar residues" evidence="10">
    <location>
        <begin position="68"/>
        <end position="77"/>
    </location>
</feature>